<feature type="chain" id="PRO_5017268328" evidence="3">
    <location>
        <begin position="24"/>
        <end position="478"/>
    </location>
</feature>
<dbReference type="Pfam" id="PF16116">
    <property type="entry name" value="DUF4832"/>
    <property type="match status" value="1"/>
</dbReference>
<evidence type="ECO:0000256" key="2">
    <source>
        <dbReference type="ARBA" id="ARBA00023295"/>
    </source>
</evidence>
<organism evidence="6 7">
    <name type="scientific">Maribellus luteus</name>
    <dbReference type="NCBI Taxonomy" id="2305463"/>
    <lineage>
        <taxon>Bacteria</taxon>
        <taxon>Pseudomonadati</taxon>
        <taxon>Bacteroidota</taxon>
        <taxon>Bacteroidia</taxon>
        <taxon>Marinilabiliales</taxon>
        <taxon>Prolixibacteraceae</taxon>
        <taxon>Maribellus</taxon>
    </lineage>
</organism>
<evidence type="ECO:0000259" key="5">
    <source>
        <dbReference type="Pfam" id="PF16116"/>
    </source>
</evidence>
<feature type="signal peptide" evidence="3">
    <location>
        <begin position="1"/>
        <end position="23"/>
    </location>
</feature>
<name>A0A399T4G6_9BACT</name>
<feature type="domain" description="Glycoside hydrolase family 42 N-terminal" evidence="4">
    <location>
        <begin position="86"/>
        <end position="191"/>
    </location>
</feature>
<evidence type="ECO:0000259" key="4">
    <source>
        <dbReference type="Pfam" id="PF02449"/>
    </source>
</evidence>
<dbReference type="GO" id="GO:0009341">
    <property type="term" value="C:beta-galactosidase complex"/>
    <property type="evidence" value="ECO:0007669"/>
    <property type="project" value="InterPro"/>
</dbReference>
<dbReference type="EMBL" id="QWGR01000002">
    <property type="protein sequence ID" value="RIJ49989.1"/>
    <property type="molecule type" value="Genomic_DNA"/>
</dbReference>
<dbReference type="SUPFAM" id="SSF51445">
    <property type="entry name" value="(Trans)glycosidases"/>
    <property type="match status" value="1"/>
</dbReference>
<dbReference type="RefSeq" id="WP_119436676.1">
    <property type="nucleotide sequence ID" value="NZ_QWGR01000002.1"/>
</dbReference>
<dbReference type="InterPro" id="IPR017853">
    <property type="entry name" value="GH"/>
</dbReference>
<reference evidence="6 7" key="1">
    <citation type="submission" date="2018-08" db="EMBL/GenBank/DDBJ databases">
        <title>Pallidiluteibacterium maritimus gen. nov., sp. nov., isolated from coastal sediment.</title>
        <authorList>
            <person name="Zhou L.Y."/>
        </authorList>
    </citation>
    <scope>NUCLEOTIDE SEQUENCE [LARGE SCALE GENOMIC DNA]</scope>
    <source>
        <strain evidence="6 7">XSD2</strain>
    </source>
</reference>
<gene>
    <name evidence="6" type="ORF">D1614_04390</name>
</gene>
<evidence type="ECO:0000313" key="6">
    <source>
        <dbReference type="EMBL" id="RIJ49989.1"/>
    </source>
</evidence>
<feature type="domain" description="DUF4832" evidence="5">
    <location>
        <begin position="316"/>
        <end position="452"/>
    </location>
</feature>
<dbReference type="AlphaFoldDB" id="A0A399T4G6"/>
<dbReference type="GO" id="GO:0004565">
    <property type="term" value="F:beta-galactosidase activity"/>
    <property type="evidence" value="ECO:0007669"/>
    <property type="project" value="InterPro"/>
</dbReference>
<dbReference type="InterPro" id="IPR013529">
    <property type="entry name" value="Glyco_hydro_42_N"/>
</dbReference>
<dbReference type="OrthoDB" id="3966260at2"/>
<keyword evidence="3" id="KW-0732">Signal</keyword>
<keyword evidence="1" id="KW-0378">Hydrolase</keyword>
<dbReference type="Proteomes" id="UP000265926">
    <property type="component" value="Unassembled WGS sequence"/>
</dbReference>
<protein>
    <submittedName>
        <fullName evidence="6">DUF4832 domain-containing protein</fullName>
    </submittedName>
</protein>
<keyword evidence="2" id="KW-0326">Glycosidase</keyword>
<dbReference type="Pfam" id="PF02449">
    <property type="entry name" value="Glyco_hydro_42"/>
    <property type="match status" value="1"/>
</dbReference>
<dbReference type="GO" id="GO:0005975">
    <property type="term" value="P:carbohydrate metabolic process"/>
    <property type="evidence" value="ECO:0007669"/>
    <property type="project" value="InterPro"/>
</dbReference>
<dbReference type="Gene3D" id="3.20.20.80">
    <property type="entry name" value="Glycosidases"/>
    <property type="match status" value="1"/>
</dbReference>
<evidence type="ECO:0000313" key="7">
    <source>
        <dbReference type="Proteomes" id="UP000265926"/>
    </source>
</evidence>
<evidence type="ECO:0000256" key="3">
    <source>
        <dbReference type="SAM" id="SignalP"/>
    </source>
</evidence>
<dbReference type="InterPro" id="IPR032267">
    <property type="entry name" value="DUF4832"/>
</dbReference>
<keyword evidence="7" id="KW-1185">Reference proteome</keyword>
<comment type="caution">
    <text evidence="6">The sequence shown here is derived from an EMBL/GenBank/DDBJ whole genome shotgun (WGS) entry which is preliminary data.</text>
</comment>
<evidence type="ECO:0000256" key="1">
    <source>
        <dbReference type="ARBA" id="ARBA00022801"/>
    </source>
</evidence>
<sequence length="478" mass="55442">MNKLKNYLFLLCAILAVANHSTAQQLIRVRPVEIDDVLTNPGKGFMTFQRFNGDSLNSGNSWTEGFPIEYQEFDGDLTNEDHPATTIAYFRIYWKYIEPEEGNYNWDLLDRALQSATSRGQTLMIRIAPYGTYDNEDVPDWYRKMVDPKREWKSPVPKWAVDPEDPRYAQYFGRMIRAMGARYDGHPDVEGIDLAIVGAWGEGESSQLLSKNTMQLLVEAYTESFTKTPLIALLMDEKTNKYADSFGDMGWRVDCIGDLDFWAAEENGFAHMYDLYPQRIINCGVKDAWESAPLSFEICGTFLRWKEEQGYNRQDVEYIFNESLKWHISSFNAKSSPVPEEWKDLVDEWLKKMGYRFVLRTISYPEYVAPGEMFRFKSWWENKGVAPIYKDFLLAIKLTNDARTEVFITDADIRSWLPGDNIYDDAIAIPWDMPTGKYQMQIGIVDKQTHQPKVNLAIEGRTNEGWYSFGEIEIKDIK</sequence>
<proteinExistence type="predicted"/>
<accession>A0A399T4G6</accession>